<dbReference type="InterPro" id="IPR005819">
    <property type="entry name" value="H1/H5"/>
</dbReference>
<organism evidence="9 10">
    <name type="scientific">Pristionchus pacificus</name>
    <name type="common">Parasitic nematode worm</name>
    <dbReference type="NCBI Taxonomy" id="54126"/>
    <lineage>
        <taxon>Eukaryota</taxon>
        <taxon>Metazoa</taxon>
        <taxon>Ecdysozoa</taxon>
        <taxon>Nematoda</taxon>
        <taxon>Chromadorea</taxon>
        <taxon>Rhabditida</taxon>
        <taxon>Rhabditina</taxon>
        <taxon>Diplogasteromorpha</taxon>
        <taxon>Diplogasteroidea</taxon>
        <taxon>Neodiplogasteridae</taxon>
        <taxon>Pristionchus</taxon>
    </lineage>
</organism>
<feature type="compositionally biased region" description="Basic residues" evidence="8">
    <location>
        <begin position="172"/>
        <end position="193"/>
    </location>
</feature>
<name>A0A2A6CRB7_PRIPA</name>
<feature type="compositionally biased region" description="Basic and acidic residues" evidence="8">
    <location>
        <begin position="143"/>
        <end position="152"/>
    </location>
</feature>
<dbReference type="PANTHER" id="PTHR11467:SF36">
    <property type="entry name" value="HISTONE 24-RELATED"/>
    <property type="match status" value="1"/>
</dbReference>
<dbReference type="PANTHER" id="PTHR11467">
    <property type="entry name" value="HISTONE H1"/>
    <property type="match status" value="1"/>
</dbReference>
<dbReference type="GO" id="GO:0000786">
    <property type="term" value="C:nucleosome"/>
    <property type="evidence" value="ECO:0007669"/>
    <property type="project" value="InterPro"/>
</dbReference>
<dbReference type="SMART" id="SM00526">
    <property type="entry name" value="H15"/>
    <property type="match status" value="1"/>
</dbReference>
<dbReference type="GO" id="GO:0030527">
    <property type="term" value="F:structural constituent of chromatin"/>
    <property type="evidence" value="ECO:0007669"/>
    <property type="project" value="InterPro"/>
</dbReference>
<dbReference type="CDD" id="cd00073">
    <property type="entry name" value="H15"/>
    <property type="match status" value="1"/>
</dbReference>
<keyword evidence="4" id="KW-0007">Acetylation</keyword>
<keyword evidence="5 7" id="KW-0238">DNA-binding</keyword>
<dbReference type="Proteomes" id="UP000005239">
    <property type="component" value="Unassembled WGS sequence"/>
</dbReference>
<dbReference type="InterPro" id="IPR036388">
    <property type="entry name" value="WH-like_DNA-bd_sf"/>
</dbReference>
<keyword evidence="10" id="KW-1185">Reference proteome</keyword>
<gene>
    <name evidence="9" type="primary">WBGene00103491</name>
</gene>
<evidence type="ECO:0000256" key="7">
    <source>
        <dbReference type="RuleBase" id="RU003894"/>
    </source>
</evidence>
<evidence type="ECO:0000256" key="1">
    <source>
        <dbReference type="ARBA" id="ARBA00004123"/>
    </source>
</evidence>
<evidence type="ECO:0000313" key="10">
    <source>
        <dbReference type="Proteomes" id="UP000005239"/>
    </source>
</evidence>
<dbReference type="OrthoDB" id="1110759at2759"/>
<comment type="subcellular location">
    <subcellularLocation>
        <location evidence="2">Chromosome</location>
    </subcellularLocation>
    <subcellularLocation>
        <location evidence="1 7">Nucleus</location>
    </subcellularLocation>
</comment>
<evidence type="ECO:0000256" key="2">
    <source>
        <dbReference type="ARBA" id="ARBA00004286"/>
    </source>
</evidence>
<dbReference type="Gene3D" id="1.10.10.10">
    <property type="entry name" value="Winged helix-like DNA-binding domain superfamily/Winged helix DNA-binding domain"/>
    <property type="match status" value="1"/>
</dbReference>
<evidence type="ECO:0000313" key="9">
    <source>
        <dbReference type="EnsemblMetazoa" id="PPA13937.1"/>
    </source>
</evidence>
<feature type="compositionally biased region" description="Basic residues" evidence="8">
    <location>
        <begin position="199"/>
        <end position="216"/>
    </location>
</feature>
<evidence type="ECO:0000256" key="8">
    <source>
        <dbReference type="SAM" id="MobiDB-lite"/>
    </source>
</evidence>
<dbReference type="GO" id="GO:0006334">
    <property type="term" value="P:nucleosome assembly"/>
    <property type="evidence" value="ECO:0007669"/>
    <property type="project" value="InterPro"/>
</dbReference>
<feature type="compositionally biased region" description="Basic residues" evidence="8">
    <location>
        <begin position="153"/>
        <end position="163"/>
    </location>
</feature>
<sequence>MVLVRAPSLTYKREKGRSIPLTVHFHRSYPSFSIFSSSSSFSLNMSAAVAAPAPTTPKVKKTVVKKVSVHPPYASMVKQSIAALADKKGSSRAAILKYICGHFKVGDNVIQINSRIRSALKKGAAAGALNQVKGNGASGSFRLGEKKTAEKKKATKSVKKPVAKKSTTASPKKTKKTSKTTKPKSPKKAKAPKKTAAAKPKKAKSPKKAATKKAPKAPKVPKAPKA</sequence>
<protein>
    <submittedName>
        <fullName evidence="9">Hil-6</fullName>
    </submittedName>
</protein>
<dbReference type="InterPro" id="IPR036390">
    <property type="entry name" value="WH_DNA-bd_sf"/>
</dbReference>
<dbReference type="GO" id="GO:0045910">
    <property type="term" value="P:negative regulation of DNA recombination"/>
    <property type="evidence" value="ECO:0000318"/>
    <property type="project" value="GO_Central"/>
</dbReference>
<dbReference type="PRINTS" id="PR00624">
    <property type="entry name" value="HISTONEH5"/>
</dbReference>
<keyword evidence="3 7" id="KW-0158">Chromosome</keyword>
<comment type="similarity">
    <text evidence="7">Belongs to the histone H1/H5 family.</text>
</comment>
<dbReference type="Pfam" id="PF00538">
    <property type="entry name" value="Linker_histone"/>
    <property type="match status" value="1"/>
</dbReference>
<accession>A0A8R1U9C3</accession>
<evidence type="ECO:0000256" key="3">
    <source>
        <dbReference type="ARBA" id="ARBA00022454"/>
    </source>
</evidence>
<keyword evidence="6 7" id="KW-0539">Nucleus</keyword>
<dbReference type="EnsemblMetazoa" id="PPA13937.1">
    <property type="protein sequence ID" value="PPA13937.1"/>
    <property type="gene ID" value="WBGene00103491"/>
</dbReference>
<evidence type="ECO:0000256" key="5">
    <source>
        <dbReference type="ARBA" id="ARBA00023125"/>
    </source>
</evidence>
<dbReference type="PROSITE" id="PS51504">
    <property type="entry name" value="H15"/>
    <property type="match status" value="1"/>
</dbReference>
<dbReference type="GO" id="GO:0030261">
    <property type="term" value="P:chromosome condensation"/>
    <property type="evidence" value="ECO:0000318"/>
    <property type="project" value="GO_Central"/>
</dbReference>
<dbReference type="GO" id="GO:0031492">
    <property type="term" value="F:nucleosomal DNA binding"/>
    <property type="evidence" value="ECO:0000318"/>
    <property type="project" value="GO_Central"/>
</dbReference>
<reference evidence="10" key="1">
    <citation type="journal article" date="2008" name="Nat. Genet.">
        <title>The Pristionchus pacificus genome provides a unique perspective on nematode lifestyle and parasitism.</title>
        <authorList>
            <person name="Dieterich C."/>
            <person name="Clifton S.W."/>
            <person name="Schuster L.N."/>
            <person name="Chinwalla A."/>
            <person name="Delehaunty K."/>
            <person name="Dinkelacker I."/>
            <person name="Fulton L."/>
            <person name="Fulton R."/>
            <person name="Godfrey J."/>
            <person name="Minx P."/>
            <person name="Mitreva M."/>
            <person name="Roeseler W."/>
            <person name="Tian H."/>
            <person name="Witte H."/>
            <person name="Yang S.P."/>
            <person name="Wilson R.K."/>
            <person name="Sommer R.J."/>
        </authorList>
    </citation>
    <scope>NUCLEOTIDE SEQUENCE [LARGE SCALE GENOMIC DNA]</scope>
    <source>
        <strain evidence="10">PS312</strain>
    </source>
</reference>
<dbReference type="SUPFAM" id="SSF46785">
    <property type="entry name" value="Winged helix' DNA-binding domain"/>
    <property type="match status" value="1"/>
</dbReference>
<proteinExistence type="inferred from homology"/>
<evidence type="ECO:0000256" key="4">
    <source>
        <dbReference type="ARBA" id="ARBA00022990"/>
    </source>
</evidence>
<accession>A0A2A6CRB7</accession>
<dbReference type="InterPro" id="IPR005818">
    <property type="entry name" value="Histone_H1/H5_H15"/>
</dbReference>
<feature type="region of interest" description="Disordered" evidence="8">
    <location>
        <begin position="131"/>
        <end position="226"/>
    </location>
</feature>
<dbReference type="GO" id="GO:0005634">
    <property type="term" value="C:nucleus"/>
    <property type="evidence" value="ECO:0000318"/>
    <property type="project" value="GO_Central"/>
</dbReference>
<dbReference type="AlphaFoldDB" id="A0A2A6CRB7"/>
<reference evidence="9" key="2">
    <citation type="submission" date="2022-06" db="UniProtKB">
        <authorList>
            <consortium name="EnsemblMetazoa"/>
        </authorList>
    </citation>
    <scope>IDENTIFICATION</scope>
    <source>
        <strain evidence="9">PS312</strain>
    </source>
</reference>
<dbReference type="GO" id="GO:0003690">
    <property type="term" value="F:double-stranded DNA binding"/>
    <property type="evidence" value="ECO:0000318"/>
    <property type="project" value="GO_Central"/>
</dbReference>
<evidence type="ECO:0000256" key="6">
    <source>
        <dbReference type="ARBA" id="ARBA00023242"/>
    </source>
</evidence>
<dbReference type="FunFam" id="1.10.10.10:FF:000140">
    <property type="entry name" value="Histone H1.0"/>
    <property type="match status" value="1"/>
</dbReference>